<organism evidence="13 14">
    <name type="scientific">Trichoglossum hirsutum</name>
    <dbReference type="NCBI Taxonomy" id="265104"/>
    <lineage>
        <taxon>Eukaryota</taxon>
        <taxon>Fungi</taxon>
        <taxon>Dikarya</taxon>
        <taxon>Ascomycota</taxon>
        <taxon>Pezizomycotina</taxon>
        <taxon>Geoglossomycetes</taxon>
        <taxon>Geoglossales</taxon>
        <taxon>Geoglossaceae</taxon>
        <taxon>Trichoglossum</taxon>
    </lineage>
</organism>
<dbReference type="GO" id="GO:0004535">
    <property type="term" value="F:poly(A)-specific ribonuclease activity"/>
    <property type="evidence" value="ECO:0007669"/>
    <property type="project" value="UniProtKB-UniRule"/>
</dbReference>
<dbReference type="HAMAP" id="MF_03182">
    <property type="entry name" value="PAN2"/>
    <property type="match status" value="1"/>
</dbReference>
<feature type="region of interest" description="Linker" evidence="10">
    <location>
        <begin position="213"/>
        <end position="349"/>
    </location>
</feature>
<dbReference type="GO" id="GO:0031251">
    <property type="term" value="C:PAN complex"/>
    <property type="evidence" value="ECO:0007669"/>
    <property type="project" value="UniProtKB-UniRule"/>
</dbReference>
<keyword evidence="5 10" id="KW-0507">mRNA processing</keyword>
<evidence type="ECO:0000256" key="8">
    <source>
        <dbReference type="ARBA" id="ARBA00022801"/>
    </source>
</evidence>
<feature type="region of interest" description="Disordered" evidence="11">
    <location>
        <begin position="938"/>
        <end position="965"/>
    </location>
</feature>
<keyword evidence="7 10" id="KW-0479">Metal-binding</keyword>
<dbReference type="Gene3D" id="2.130.10.10">
    <property type="entry name" value="YVTN repeat-like/Quinoprotein amine dehydrogenase"/>
    <property type="match status" value="1"/>
</dbReference>
<comment type="caution">
    <text evidence="13">The sequence shown here is derived from an EMBL/GenBank/DDBJ whole genome shotgun (WGS) entry which is preliminary data.</text>
</comment>
<evidence type="ECO:0000256" key="7">
    <source>
        <dbReference type="ARBA" id="ARBA00022723"/>
    </source>
</evidence>
<keyword evidence="8 10" id="KW-0378">Hydrolase</keyword>
<dbReference type="SMART" id="SM00479">
    <property type="entry name" value="EXOIII"/>
    <property type="match status" value="1"/>
</dbReference>
<keyword evidence="14" id="KW-1185">Reference proteome</keyword>
<evidence type="ECO:0000259" key="12">
    <source>
        <dbReference type="PROSITE" id="PS50235"/>
    </source>
</evidence>
<dbReference type="InterPro" id="IPR015943">
    <property type="entry name" value="WD40/YVTN_repeat-like_dom_sf"/>
</dbReference>
<keyword evidence="3 10" id="KW-0963">Cytoplasm</keyword>
<dbReference type="FunFam" id="3.30.420.10:FF:000028">
    <property type="entry name" value="PAN2-PAN3 deadenylation complex catalytic subunit PAN2"/>
    <property type="match status" value="1"/>
</dbReference>
<evidence type="ECO:0000256" key="5">
    <source>
        <dbReference type="ARBA" id="ARBA00022664"/>
    </source>
</evidence>
<dbReference type="InterPro" id="IPR030843">
    <property type="entry name" value="PAN2"/>
</dbReference>
<keyword evidence="6 10" id="KW-0540">Nuclease</keyword>
<comment type="similarity">
    <text evidence="10">Belongs to the peptidase C19 family. PAN2 subfamily.</text>
</comment>
<reference evidence="13" key="1">
    <citation type="submission" date="2021-03" db="EMBL/GenBank/DDBJ databases">
        <title>Comparative genomics and phylogenomic investigation of the class Geoglossomycetes provide insights into ecological specialization and systematics.</title>
        <authorList>
            <person name="Melie T."/>
            <person name="Pirro S."/>
            <person name="Miller A.N."/>
            <person name="Quandt A."/>
        </authorList>
    </citation>
    <scope>NUCLEOTIDE SEQUENCE</scope>
    <source>
        <strain evidence="13">CAQ_001_2017</strain>
    </source>
</reference>
<comment type="function">
    <text evidence="10">Catalytic subunit of the poly(A)-nuclease (PAN) deadenylation complex, one of two cytoplasmic mRNA deadenylases involved in mRNA turnover. PAN specifically shortens poly(A) tails of RNA and the activity is stimulated by poly(A)-binding protein PAB1. PAN deadenylation is followed by rapid degradation of the shortened mRNA tails by the CCR4-NOT complex. Deadenylated mRNAs are then degraded by two alternative mechanisms, namely exosome-mediated 3'-5' exonucleolytic degradation, or deadenlyation-dependent mRNA decaping and subsequent 5'-3' exonucleolytic degradation by XRN1. May also be involved in post-transcriptional maturation of mRNA poly(A) tails.</text>
</comment>
<dbReference type="PANTHER" id="PTHR15728">
    <property type="entry name" value="DEADENYLATION COMPLEX CATALYTIC SUBUNIT PAN2"/>
    <property type="match status" value="1"/>
</dbReference>
<dbReference type="SUPFAM" id="SSF53098">
    <property type="entry name" value="Ribonuclease H-like"/>
    <property type="match status" value="1"/>
</dbReference>
<dbReference type="EC" id="3.1.13.4" evidence="10"/>
<dbReference type="Gene3D" id="3.90.70.10">
    <property type="entry name" value="Cysteine proteinases"/>
    <property type="match status" value="2"/>
</dbReference>
<proteinExistence type="inferred from homology"/>
<evidence type="ECO:0000256" key="4">
    <source>
        <dbReference type="ARBA" id="ARBA00022574"/>
    </source>
</evidence>
<comment type="subunit">
    <text evidence="10">Forms a heterotrimer with an asymmetric homodimer of the regulatory subunit PAN3 to form the poly(A)-nuclease (PAN) deadenylation complex.</text>
</comment>
<evidence type="ECO:0000256" key="6">
    <source>
        <dbReference type="ARBA" id="ARBA00022722"/>
    </source>
</evidence>
<evidence type="ECO:0000313" key="13">
    <source>
        <dbReference type="EMBL" id="KAH0559633.1"/>
    </source>
</evidence>
<dbReference type="Pfam" id="PF20770">
    <property type="entry name" value="PAN2_N"/>
    <property type="match status" value="1"/>
</dbReference>
<dbReference type="Pfam" id="PF13423">
    <property type="entry name" value="UCH_1"/>
    <property type="match status" value="2"/>
</dbReference>
<dbReference type="Pfam" id="PF00929">
    <property type="entry name" value="RNase_T"/>
    <property type="match status" value="1"/>
</dbReference>
<feature type="binding site" evidence="10">
    <location>
        <position position="900"/>
    </location>
    <ligand>
        <name>a divalent metal cation</name>
        <dbReference type="ChEBI" id="CHEBI:60240"/>
        <note>catalytic</note>
    </ligand>
</feature>
<dbReference type="SUPFAM" id="SSF50978">
    <property type="entry name" value="WD40 repeat-like"/>
    <property type="match status" value="1"/>
</dbReference>
<dbReference type="InterPro" id="IPR050785">
    <property type="entry name" value="PAN2-PAN3_catalytic_subunit"/>
</dbReference>
<comment type="domain">
    <text evidence="10">Contains a pseudo-UCH domain. This ubiquitin C-terminal hydrolase (UCH)-like or ubiquitin specific protease (USP)-like domain is predicted to be catalytically inactive because it lacks the active site catalytic triad characteristic of thiol proteases, with residues at the equivalent structural positions that are incompatible with catalysis, and it cannot bind ubiquitin. It functions as a structural scaffold for intra- and intermolecular interactions in the complex.</text>
</comment>
<dbReference type="GO" id="GO:0000289">
    <property type="term" value="P:nuclear-transcribed mRNA poly(A) tail shortening"/>
    <property type="evidence" value="ECO:0007669"/>
    <property type="project" value="UniProtKB-UniRule"/>
</dbReference>
<evidence type="ECO:0000256" key="3">
    <source>
        <dbReference type="ARBA" id="ARBA00022490"/>
    </source>
</evidence>
<dbReference type="EMBL" id="JAGHQM010000552">
    <property type="protein sequence ID" value="KAH0559633.1"/>
    <property type="molecule type" value="Genomic_DNA"/>
</dbReference>
<feature type="binding site" evidence="10">
    <location>
        <position position="740"/>
    </location>
    <ligand>
        <name>a divalent metal cation</name>
        <dbReference type="ChEBI" id="CHEBI:60240"/>
        <note>catalytic</note>
    </ligand>
</feature>
<dbReference type="InterPro" id="IPR036322">
    <property type="entry name" value="WD40_repeat_dom_sf"/>
</dbReference>
<feature type="compositionally biased region" description="Polar residues" evidence="11">
    <location>
        <begin position="977"/>
        <end position="986"/>
    </location>
</feature>
<comment type="subcellular location">
    <subcellularLocation>
        <location evidence="2 10">Cytoplasm</location>
    </subcellularLocation>
</comment>
<evidence type="ECO:0000256" key="2">
    <source>
        <dbReference type="ARBA" id="ARBA00004496"/>
    </source>
</evidence>
<protein>
    <recommendedName>
        <fullName evidence="10">PAN2-PAN3 deadenylation complex catalytic subunit PAN2</fullName>
        <ecNumber evidence="10">3.1.13.4</ecNumber>
    </recommendedName>
    <alternativeName>
        <fullName evidence="10">PAB1P-dependent poly(A)-specific ribonuclease</fullName>
    </alternativeName>
    <alternativeName>
        <fullName evidence="10">Poly(A)-nuclease deadenylation complex subunit 2</fullName>
        <shortName evidence="10">PAN deadenylation complex subunit 2</shortName>
    </alternativeName>
</protein>
<dbReference type="InterPro" id="IPR013520">
    <property type="entry name" value="Ribonucl_H"/>
</dbReference>
<evidence type="ECO:0000256" key="9">
    <source>
        <dbReference type="ARBA" id="ARBA00022839"/>
    </source>
</evidence>
<comment type="catalytic activity">
    <reaction evidence="1 10">
        <text>Exonucleolytic cleavage of poly(A) to 5'-AMP.</text>
        <dbReference type="EC" id="3.1.13.4"/>
    </reaction>
</comment>
<dbReference type="InterPro" id="IPR012337">
    <property type="entry name" value="RNaseH-like_sf"/>
</dbReference>
<keyword evidence="4" id="KW-0853">WD repeat</keyword>
<gene>
    <name evidence="10" type="primary">PAN2</name>
    <name evidence="13" type="ORF">GP486_003846</name>
</gene>
<feature type="binding site" evidence="10">
    <location>
        <position position="738"/>
    </location>
    <ligand>
        <name>a divalent metal cation</name>
        <dbReference type="ChEBI" id="CHEBI:60240"/>
        <note>catalytic</note>
    </ligand>
</feature>
<dbReference type="GO" id="GO:0000932">
    <property type="term" value="C:P-body"/>
    <property type="evidence" value="ECO:0007669"/>
    <property type="project" value="TreeGrafter"/>
</dbReference>
<dbReference type="GO" id="GO:0006397">
    <property type="term" value="P:mRNA processing"/>
    <property type="evidence" value="ECO:0007669"/>
    <property type="project" value="UniProtKB-KW"/>
</dbReference>
<dbReference type="InterPro" id="IPR038765">
    <property type="entry name" value="Papain-like_cys_pep_sf"/>
</dbReference>
<dbReference type="GO" id="GO:0003676">
    <property type="term" value="F:nucleic acid binding"/>
    <property type="evidence" value="ECO:0007669"/>
    <property type="project" value="InterPro"/>
</dbReference>
<dbReference type="SUPFAM" id="SSF54001">
    <property type="entry name" value="Cysteine proteinases"/>
    <property type="match status" value="1"/>
</dbReference>
<dbReference type="PROSITE" id="PS50235">
    <property type="entry name" value="USP_3"/>
    <property type="match status" value="1"/>
</dbReference>
<accession>A0A9P8RQ29</accession>
<dbReference type="CDD" id="cd02672">
    <property type="entry name" value="Peptidase_C19P"/>
    <property type="match status" value="1"/>
</dbReference>
<keyword evidence="9 10" id="KW-0269">Exonuclease</keyword>
<dbReference type="PANTHER" id="PTHR15728:SF0">
    <property type="entry name" value="PAN2-PAN3 DEADENYLATION COMPLEX CATALYTIC SUBUNIT PAN2"/>
    <property type="match status" value="1"/>
</dbReference>
<dbReference type="InterPro" id="IPR048841">
    <property type="entry name" value="PAN2_N"/>
</dbReference>
<dbReference type="InterPro" id="IPR028889">
    <property type="entry name" value="USP"/>
</dbReference>
<dbReference type="Proteomes" id="UP000750711">
    <property type="component" value="Unassembled WGS sequence"/>
</dbReference>
<dbReference type="InterPro" id="IPR028881">
    <property type="entry name" value="PAN2_UCH_dom"/>
</dbReference>
<dbReference type="Gene3D" id="3.30.420.10">
    <property type="entry name" value="Ribonuclease H-like superfamily/Ribonuclease H"/>
    <property type="match status" value="1"/>
</dbReference>
<feature type="region of interest" description="Disordered" evidence="11">
    <location>
        <begin position="977"/>
        <end position="997"/>
    </location>
</feature>
<evidence type="ECO:0000313" key="14">
    <source>
        <dbReference type="Proteomes" id="UP000750711"/>
    </source>
</evidence>
<evidence type="ECO:0000256" key="1">
    <source>
        <dbReference type="ARBA" id="ARBA00001663"/>
    </source>
</evidence>
<evidence type="ECO:0000256" key="11">
    <source>
        <dbReference type="SAM" id="MobiDB-lite"/>
    </source>
</evidence>
<evidence type="ECO:0000256" key="10">
    <source>
        <dbReference type="HAMAP-Rule" id="MF_03182"/>
    </source>
</evidence>
<feature type="binding site" evidence="10">
    <location>
        <position position="847"/>
    </location>
    <ligand>
        <name>a divalent metal cation</name>
        <dbReference type="ChEBI" id="CHEBI:60240"/>
        <note>catalytic</note>
    </ligand>
</feature>
<sequence length="997" mass="111455">MKDLRCMSYTSKGNSEVLVAGMQSTMFTVDVDRGQVTREITTEDSYTVMKRSRYICAATTSGSINMLDPNTFNVIKTWKAHAAAISDMDAQNNFLVTCGYSPRHQQSFMLDPLANVYDLRMLRPLPPIPFHAGAAFVRMHPKMSTTSIVASQNGQLQVVDLMNPNTVNLRQANVSSYLTTLELASSGDALALADADCSIHLWGSPEKLRFSEFSNPTELPDVPASLPPIEWTAETPLSSIGLPYYREQLLSAWPSHLIFEVGSPPAKIDPDILSSMTSTDFGGWAPNPRKTRRNQVENTRIIEKASVPLMAPKFLSEKARESVVNSKDERRASDVGDALGDASIGGLKADVPAMYRNVEIKYSKFGVDDFDFEFYNKTKYSGLETHIANSYSNPLLQLFKFTPLLRNLALQHTATNCLTETCLLCEMGFLFDMLDKAGGQNCQATNFLKTFSSIPQAGALGLLEEDSPNSSLTLMIQAVNRFLLERISIDYKHVFPQSPLLDQNAGKSHMRNPQPSFSQILKASVERENQTRGWCDKCRRYQSLATRKSIQDIPNVLMINAAVNSPEAKELWAAPGWLPEEIGVIVEDGQFFCYEGEDLRLHLQRGIHYITVYELVGLVEDINSGENQASHLVSLVNVAISARERQPDSQWHLFNDFLVRKVTKEEALEFSPSWKAPSVLAYQIKSASNAVDDSWKEHLDTSLLYLECSLNQRITSRGYHVLSPQTEAPRAGTQVAIDAEFVALQQEEIEIKADGSRETIRPSRLGLARVSVLRGAGINEGLPFIDDYIVTNEPVVDYLTAFSGIRAGDLDPKRSEHDLVPLKVAYKKLWLLLNLGCVFVGHGLPKDFRTINIHVPKNQVIDTVDLFFIKSRQRKLSLRFLSWLLLKEDIQLETHDSIEDARTALKLYRKYQEFQDAGILEPMLNDIYARGREVNYKAPSAQKTESGTLDRRDTPPILYEGVSAPKTPVKREAALNTVQQGQSWTSGPGGYFSSPLR</sequence>
<comment type="cofactor">
    <cofactor evidence="10">
        <name>a divalent metal cation</name>
        <dbReference type="ChEBI" id="CHEBI:60240"/>
    </cofactor>
    <text evidence="10">Binds 2 metal cations per subunit in the catalytic exonuclease domain.</text>
</comment>
<comment type="domain">
    <text evidence="10">The linker, or PAN3 interaction domain (PID), between the WD40 repeats and the pseudo-UCH domain mediates interaction with PAN3.</text>
</comment>
<comment type="activity regulation">
    <text evidence="10">Positively regulated by the regulatory subunit PAN3.</text>
</comment>
<feature type="domain" description="USP" evidence="12">
    <location>
        <begin position="381"/>
        <end position="685"/>
    </location>
</feature>
<dbReference type="InterPro" id="IPR036397">
    <property type="entry name" value="RNaseH_sf"/>
</dbReference>
<dbReference type="GO" id="GO:0046872">
    <property type="term" value="F:metal ion binding"/>
    <property type="evidence" value="ECO:0007669"/>
    <property type="project" value="UniProtKB-KW"/>
</dbReference>
<dbReference type="AlphaFoldDB" id="A0A9P8RQ29"/>
<name>A0A9P8RQ29_9PEZI</name>
<dbReference type="CDD" id="cd06143">
    <property type="entry name" value="PAN2_exo"/>
    <property type="match status" value="1"/>
</dbReference>